<dbReference type="KEGG" id="psco:LY89DRAFT_772081"/>
<dbReference type="Gene3D" id="1.25.40.10">
    <property type="entry name" value="Tetratricopeptide repeat domain"/>
    <property type="match status" value="1"/>
</dbReference>
<dbReference type="OrthoDB" id="3522637at2759"/>
<dbReference type="Proteomes" id="UP000070700">
    <property type="component" value="Unassembled WGS sequence"/>
</dbReference>
<accession>A0A194XIM4</accession>
<gene>
    <name evidence="1" type="ORF">LY89DRAFT_772081</name>
</gene>
<reference evidence="1 2" key="1">
    <citation type="submission" date="2015-10" db="EMBL/GenBank/DDBJ databases">
        <title>Full genome of DAOMC 229536 Phialocephala scopiformis, a fungal endophyte of spruce producing the potent anti-insectan compound rugulosin.</title>
        <authorList>
            <consortium name="DOE Joint Genome Institute"/>
            <person name="Walker A.K."/>
            <person name="Frasz S.L."/>
            <person name="Seifert K.A."/>
            <person name="Miller J.D."/>
            <person name="Mondo S.J."/>
            <person name="Labutti K."/>
            <person name="Lipzen A."/>
            <person name="Dockter R."/>
            <person name="Kennedy M."/>
            <person name="Grigoriev I.V."/>
            <person name="Spatafora J.W."/>
        </authorList>
    </citation>
    <scope>NUCLEOTIDE SEQUENCE [LARGE SCALE GENOMIC DNA]</scope>
    <source>
        <strain evidence="1 2">CBS 120377</strain>
    </source>
</reference>
<proteinExistence type="predicted"/>
<protein>
    <submittedName>
        <fullName evidence="1">Uncharacterized protein</fullName>
    </submittedName>
</protein>
<name>A0A194XIM4_MOLSC</name>
<dbReference type="RefSeq" id="XP_018073972.1">
    <property type="nucleotide sequence ID" value="XM_018221899.1"/>
</dbReference>
<dbReference type="EMBL" id="KQ947410">
    <property type="protein sequence ID" value="KUJ19617.1"/>
    <property type="molecule type" value="Genomic_DNA"/>
</dbReference>
<organism evidence="1 2">
    <name type="scientific">Mollisia scopiformis</name>
    <name type="common">Conifer needle endophyte fungus</name>
    <name type="synonym">Phialocephala scopiformis</name>
    <dbReference type="NCBI Taxonomy" id="149040"/>
    <lineage>
        <taxon>Eukaryota</taxon>
        <taxon>Fungi</taxon>
        <taxon>Dikarya</taxon>
        <taxon>Ascomycota</taxon>
        <taxon>Pezizomycotina</taxon>
        <taxon>Leotiomycetes</taxon>
        <taxon>Helotiales</taxon>
        <taxon>Mollisiaceae</taxon>
        <taxon>Mollisia</taxon>
    </lineage>
</organism>
<dbReference type="InterPro" id="IPR011990">
    <property type="entry name" value="TPR-like_helical_dom_sf"/>
</dbReference>
<evidence type="ECO:0000313" key="2">
    <source>
        <dbReference type="Proteomes" id="UP000070700"/>
    </source>
</evidence>
<dbReference type="InParanoid" id="A0A194XIM4"/>
<keyword evidence="2" id="KW-1185">Reference proteome</keyword>
<sequence>MADAAIFPIAEVVDEQRIDDSIAIWYKYSAQLESGLDFNRNVEDALSPPSPRSGHSEDELYDYEDLIFAYSDELSEQDLVLSRHSSRIKATESSDSSSNGSHTMTMARDDKSFWAVTASLLGPDFDFDARSIKDQVRVSVTPELRRRTRANALLLSMSKSRPDLSRAIPLQSSPTLTRSRQDDPITASIVSMSLHETLTSLGQAWFLFTSSWSLQTYIDTLKHSHKFGVCFLDQDGSRCCCIMRARGTKRIYSLPASYYWGSEDLAASHEFPHPGCKATFWWCLPYSSTTNPDPERISAQTELDRRYETAKLLVQTFRSKAISVRTARQDLEAAYRQLIVDLPAREKLAGRFGFEAMNTVLQLGELAEASGMFSEARSWNCDLVSRRARRLGRNSEHTCRARYKLSSLLLKVGDYDAARDVCRENLQSLHDEPVTSSLLVRQNVQACMIARKRRRLDQAMEVLPHLWTLERWHENDLQSRDEALGVLAQVCLFRHQFTEAEGWIRKRITLFNSQHKEKFHFGESKQKGGVYFRLG</sequence>
<dbReference type="GeneID" id="28831625"/>
<dbReference type="AlphaFoldDB" id="A0A194XIM4"/>
<dbReference type="SUPFAM" id="SSF48452">
    <property type="entry name" value="TPR-like"/>
    <property type="match status" value="1"/>
</dbReference>
<evidence type="ECO:0000313" key="1">
    <source>
        <dbReference type="EMBL" id="KUJ19617.1"/>
    </source>
</evidence>